<sequence>MSHHHDDLYKINKGILSFVLFFANYKSVKLRALFNY</sequence>
<organism evidence="1">
    <name type="scientific">marine sediment metagenome</name>
    <dbReference type="NCBI Taxonomy" id="412755"/>
    <lineage>
        <taxon>unclassified sequences</taxon>
        <taxon>metagenomes</taxon>
        <taxon>ecological metagenomes</taxon>
    </lineage>
</organism>
<gene>
    <name evidence="1" type="ORF">MGSAQ_001492</name>
</gene>
<evidence type="ECO:0000313" key="1">
    <source>
        <dbReference type="EMBL" id="KTF07008.1"/>
    </source>
</evidence>
<reference evidence="1" key="1">
    <citation type="submission" date="2013-11" db="EMBL/GenBank/DDBJ databases">
        <title>Microbial diversity, functional groups and degradation webs in Northern and Southern Mediterranean and Red Sea marine crude oil polluted sites.</title>
        <authorList>
            <person name="Daffonchio D."/>
            <person name="Mapelli F."/>
            <person name="Ferrer M."/>
            <person name="Richter M."/>
            <person name="Cherif A."/>
            <person name="Malkawi H.I."/>
            <person name="Yakimov M.M."/>
            <person name="Abdel-Fattah Y.R."/>
            <person name="Blaghen M."/>
            <person name="Golyshin P.N."/>
            <person name="Kalogerakis N."/>
            <person name="Boon N."/>
            <person name="Magagnini M."/>
            <person name="Fava F."/>
        </authorList>
    </citation>
    <scope>NUCLEOTIDE SEQUENCE</scope>
</reference>
<comment type="caution">
    <text evidence="1">The sequence shown here is derived from an EMBL/GenBank/DDBJ whole genome shotgun (WGS) entry which is preliminary data.</text>
</comment>
<proteinExistence type="predicted"/>
<accession>A0A1B6NUH5</accession>
<protein>
    <submittedName>
        <fullName evidence="1">Uncharacterized protein</fullName>
    </submittedName>
</protein>
<dbReference type="EMBL" id="AYSL01000810">
    <property type="protein sequence ID" value="KTF07008.1"/>
    <property type="molecule type" value="Genomic_DNA"/>
</dbReference>
<name>A0A1B6NUH5_9ZZZZ</name>
<dbReference type="AlphaFoldDB" id="A0A1B6NUH5"/>